<evidence type="ECO:0008006" key="4">
    <source>
        <dbReference type="Google" id="ProtNLM"/>
    </source>
</evidence>
<proteinExistence type="predicted"/>
<reference evidence="2 3" key="1">
    <citation type="submission" date="2020-07" db="EMBL/GenBank/DDBJ databases">
        <title>Sequencing the genomes of 1000 actinobacteria strains.</title>
        <authorList>
            <person name="Klenk H.-P."/>
        </authorList>
    </citation>
    <scope>NUCLEOTIDE SEQUENCE [LARGE SCALE GENOMIC DNA]</scope>
    <source>
        <strain evidence="2 3">DSM 24552</strain>
    </source>
</reference>
<feature type="compositionally biased region" description="Low complexity" evidence="1">
    <location>
        <begin position="49"/>
        <end position="59"/>
    </location>
</feature>
<dbReference type="RefSeq" id="WP_179517517.1">
    <property type="nucleotide sequence ID" value="NZ_JACCAC010000001.1"/>
</dbReference>
<name>A0A7Y9UM40_9ACTN</name>
<sequence length="160" mass="16941">MADDYCEHCDLPLSQCVHGRPAPVAPPAPPKASPVRTRAASAPSSGTTARAPRAAKAAPVKRAVVRKWTQPAELRPAILAVLQDAEAPLGHDEAFARLEERVGDALRPGDRDPNPQGEMRWRAAARKARKELIDEGLLAQAPGTWGLTDAGRAADLGPLA</sequence>
<comment type="caution">
    <text evidence="2">The sequence shown here is derived from an EMBL/GenBank/DDBJ whole genome shotgun (WGS) entry which is preliminary data.</text>
</comment>
<protein>
    <recommendedName>
        <fullName evidence="4">Restriction system protein Mrr-like N-terminal domain-containing protein</fullName>
    </recommendedName>
</protein>
<keyword evidence="3" id="KW-1185">Reference proteome</keyword>
<evidence type="ECO:0000313" key="2">
    <source>
        <dbReference type="EMBL" id="NYG55001.1"/>
    </source>
</evidence>
<dbReference type="AlphaFoldDB" id="A0A7Y9UM40"/>
<feature type="region of interest" description="Disordered" evidence="1">
    <location>
        <begin position="16"/>
        <end position="59"/>
    </location>
</feature>
<accession>A0A7Y9UM40</accession>
<gene>
    <name evidence="2" type="ORF">BJ989_001305</name>
</gene>
<organism evidence="2 3">
    <name type="scientific">Nocardioides perillae</name>
    <dbReference type="NCBI Taxonomy" id="1119534"/>
    <lineage>
        <taxon>Bacteria</taxon>
        <taxon>Bacillati</taxon>
        <taxon>Actinomycetota</taxon>
        <taxon>Actinomycetes</taxon>
        <taxon>Propionibacteriales</taxon>
        <taxon>Nocardioidaceae</taxon>
        <taxon>Nocardioides</taxon>
    </lineage>
</organism>
<evidence type="ECO:0000256" key="1">
    <source>
        <dbReference type="SAM" id="MobiDB-lite"/>
    </source>
</evidence>
<dbReference type="EMBL" id="JACCAC010000001">
    <property type="protein sequence ID" value="NYG55001.1"/>
    <property type="molecule type" value="Genomic_DNA"/>
</dbReference>
<dbReference type="Proteomes" id="UP000544110">
    <property type="component" value="Unassembled WGS sequence"/>
</dbReference>
<evidence type="ECO:0000313" key="3">
    <source>
        <dbReference type="Proteomes" id="UP000544110"/>
    </source>
</evidence>
<feature type="compositionally biased region" description="Pro residues" evidence="1">
    <location>
        <begin position="23"/>
        <end position="32"/>
    </location>
</feature>